<gene>
    <name evidence="2" type="primary">sdh4</name>
    <name evidence="2" type="ORF">StoMt_p011</name>
</gene>
<dbReference type="AlphaFoldDB" id="A0A2P1G863"/>
<dbReference type="SUPFAM" id="SSF81343">
    <property type="entry name" value="Fumarate reductase respiratory complex transmembrane subunits"/>
    <property type="match status" value="1"/>
</dbReference>
<dbReference type="EMBL" id="MG680943">
    <property type="protein sequence ID" value="AVM81140.1"/>
    <property type="molecule type" value="Genomic_DNA"/>
</dbReference>
<keyword evidence="1" id="KW-0812">Transmembrane</keyword>
<keyword evidence="1" id="KW-1133">Transmembrane helix</keyword>
<dbReference type="GO" id="GO:0016020">
    <property type="term" value="C:membrane"/>
    <property type="evidence" value="ECO:0007669"/>
    <property type="project" value="InterPro"/>
</dbReference>
<evidence type="ECO:0000313" key="2">
    <source>
        <dbReference type="EMBL" id="AVM81140.1"/>
    </source>
</evidence>
<name>A0A2P1G863_9CRYP</name>
<feature type="transmembrane region" description="Helical" evidence="1">
    <location>
        <begin position="20"/>
        <end position="47"/>
    </location>
</feature>
<organism evidence="2">
    <name type="scientific">Storeatula sp. CCMP1868</name>
    <dbReference type="NCBI Taxonomy" id="195070"/>
    <lineage>
        <taxon>Eukaryota</taxon>
        <taxon>Cryptophyceae</taxon>
        <taxon>Pyrenomonadales</taxon>
        <taxon>Pyrenomonadaceae</taxon>
        <taxon>Storeatula</taxon>
    </lineage>
</organism>
<evidence type="ECO:0000256" key="1">
    <source>
        <dbReference type="SAM" id="Phobius"/>
    </source>
</evidence>
<keyword evidence="2" id="KW-0496">Mitochondrion</keyword>
<dbReference type="GeneID" id="36493052"/>
<geneLocation type="mitochondrion" evidence="2"/>
<protein>
    <submittedName>
        <fullName evidence="2">Succinate:cytochrome c oxidoreductase subunit 4</fullName>
    </submittedName>
</protein>
<sequence length="92" mass="11092">MFINKGSFHWYIQRFSAILLFFFFIALFLFDVFNIVIGLFILILLTFHIEAGLETFIIDYMHTPFSLFISELLVDLFVVFFIKSFFLTIFYF</sequence>
<reference evidence="2" key="1">
    <citation type="journal article" date="2018" name="BMC Genomics">
        <title>Comparative mitochondrial genomics of cryptophyte algae: gene shuffling and dynamic mobile genetic elements.</title>
        <authorList>
            <person name="Kim J.I."/>
            <person name="Yoon H.S."/>
            <person name="Yi G."/>
            <person name="Shin W."/>
            <person name="Archibald J.M."/>
        </authorList>
    </citation>
    <scope>NUCLEOTIDE SEQUENCE</scope>
    <source>
        <strain evidence="2">CCMP1868</strain>
    </source>
</reference>
<dbReference type="Pfam" id="PF05328">
    <property type="entry name" value="CybS"/>
    <property type="match status" value="1"/>
</dbReference>
<feature type="transmembrane region" description="Helical" evidence="1">
    <location>
        <begin position="67"/>
        <end position="91"/>
    </location>
</feature>
<proteinExistence type="predicted"/>
<dbReference type="InterPro" id="IPR034804">
    <property type="entry name" value="SQR/QFR_C/D"/>
</dbReference>
<keyword evidence="1" id="KW-0472">Membrane</keyword>
<dbReference type="RefSeq" id="YP_009476647.1">
    <property type="nucleotide sequence ID" value="NC_037452.1"/>
</dbReference>
<dbReference type="Gene3D" id="1.20.1300.10">
    <property type="entry name" value="Fumarate reductase/succinate dehydrogenase, transmembrane subunit"/>
    <property type="match status" value="1"/>
</dbReference>
<accession>A0A2P1G863</accession>